<comment type="caution">
    <text evidence="2">The sequence shown here is derived from an EMBL/GenBank/DDBJ whole genome shotgun (WGS) entry which is preliminary data.</text>
</comment>
<dbReference type="PANTHER" id="PTHR36302:SF1">
    <property type="entry name" value="COPPER CHAPERONE PCU(A)C"/>
    <property type="match status" value="1"/>
</dbReference>
<keyword evidence="3" id="KW-1185">Reference proteome</keyword>
<dbReference type="Gene3D" id="2.60.40.1890">
    <property type="entry name" value="PCu(A)C copper chaperone"/>
    <property type="match status" value="1"/>
</dbReference>
<evidence type="ECO:0008006" key="4">
    <source>
        <dbReference type="Google" id="ProtNLM"/>
    </source>
</evidence>
<evidence type="ECO:0000313" key="2">
    <source>
        <dbReference type="EMBL" id="GGE38403.1"/>
    </source>
</evidence>
<dbReference type="PANTHER" id="PTHR36302">
    <property type="entry name" value="BLR7088 PROTEIN"/>
    <property type="match status" value="1"/>
</dbReference>
<name>A0A8J2YGW1_9RHOB</name>
<accession>A0A8J2YGW1</accession>
<dbReference type="Proteomes" id="UP000602745">
    <property type="component" value="Unassembled WGS sequence"/>
</dbReference>
<sequence length="168" mass="17881">MFCMSRRELALAFAVLAMTTSAVFAHGYEAGSLKIGHPWSRATPAGARVAAGYLTITNTGTEPDRLVGGSFERAGRFEVHEMKVTDGTMTMRELAGGLTIPAGDTVTLAPGGLHIMFQELKNRLSENERVKGTLVFEKAGTVEVEFAVAGMGSKGGKAAQSHDHHHSH</sequence>
<evidence type="ECO:0000256" key="1">
    <source>
        <dbReference type="SAM" id="SignalP"/>
    </source>
</evidence>
<keyword evidence="1" id="KW-0732">Signal</keyword>
<dbReference type="InterPro" id="IPR036182">
    <property type="entry name" value="PCuAC_sf"/>
</dbReference>
<dbReference type="SUPFAM" id="SSF110087">
    <property type="entry name" value="DR1885-like metal-binding protein"/>
    <property type="match status" value="1"/>
</dbReference>
<evidence type="ECO:0000313" key="3">
    <source>
        <dbReference type="Proteomes" id="UP000602745"/>
    </source>
</evidence>
<dbReference type="InterPro" id="IPR058248">
    <property type="entry name" value="Lxx211020-like"/>
</dbReference>
<proteinExistence type="predicted"/>
<organism evidence="2 3">
    <name type="scientific">Agaricicola taiwanensis</name>
    <dbReference type="NCBI Taxonomy" id="591372"/>
    <lineage>
        <taxon>Bacteria</taxon>
        <taxon>Pseudomonadati</taxon>
        <taxon>Pseudomonadota</taxon>
        <taxon>Alphaproteobacteria</taxon>
        <taxon>Rhodobacterales</taxon>
        <taxon>Paracoccaceae</taxon>
        <taxon>Agaricicola</taxon>
    </lineage>
</organism>
<reference evidence="2" key="1">
    <citation type="journal article" date="2014" name="Int. J. Syst. Evol. Microbiol.">
        <title>Complete genome sequence of Corynebacterium casei LMG S-19264T (=DSM 44701T), isolated from a smear-ripened cheese.</title>
        <authorList>
            <consortium name="US DOE Joint Genome Institute (JGI-PGF)"/>
            <person name="Walter F."/>
            <person name="Albersmeier A."/>
            <person name="Kalinowski J."/>
            <person name="Ruckert C."/>
        </authorList>
    </citation>
    <scope>NUCLEOTIDE SEQUENCE</scope>
    <source>
        <strain evidence="2">CCM 7684</strain>
    </source>
</reference>
<dbReference type="AlphaFoldDB" id="A0A8J2YGW1"/>
<reference evidence="2" key="2">
    <citation type="submission" date="2020-09" db="EMBL/GenBank/DDBJ databases">
        <authorList>
            <person name="Sun Q."/>
            <person name="Sedlacek I."/>
        </authorList>
    </citation>
    <scope>NUCLEOTIDE SEQUENCE</scope>
    <source>
        <strain evidence="2">CCM 7684</strain>
    </source>
</reference>
<protein>
    <recommendedName>
        <fullName evidence="4">Copper chaperone PCu(A)C</fullName>
    </recommendedName>
</protein>
<gene>
    <name evidence="2" type="ORF">GCM10007276_14700</name>
</gene>
<dbReference type="RefSeq" id="WP_188409007.1">
    <property type="nucleotide sequence ID" value="NZ_BMCP01000001.1"/>
</dbReference>
<dbReference type="EMBL" id="BMCP01000001">
    <property type="protein sequence ID" value="GGE38403.1"/>
    <property type="molecule type" value="Genomic_DNA"/>
</dbReference>
<feature type="chain" id="PRO_5035263806" description="Copper chaperone PCu(A)C" evidence="1">
    <location>
        <begin position="26"/>
        <end position="168"/>
    </location>
</feature>
<dbReference type="Pfam" id="PF04314">
    <property type="entry name" value="PCuAC"/>
    <property type="match status" value="1"/>
</dbReference>
<feature type="signal peptide" evidence="1">
    <location>
        <begin position="1"/>
        <end position="25"/>
    </location>
</feature>
<dbReference type="InterPro" id="IPR007410">
    <property type="entry name" value="LpqE-like"/>
</dbReference>